<comment type="subcellular location">
    <subcellularLocation>
        <location evidence="1">Membrane</location>
        <topology evidence="1">Single-pass type I membrane protein</topology>
    </subcellularLocation>
</comment>
<feature type="transmembrane region" description="Helical" evidence="13">
    <location>
        <begin position="320"/>
        <end position="344"/>
    </location>
</feature>
<keyword evidence="3" id="KW-0433">Leucine-rich repeat</keyword>
<evidence type="ECO:0000259" key="14">
    <source>
        <dbReference type="PROSITE" id="PS50011"/>
    </source>
</evidence>
<dbReference type="InterPro" id="IPR000719">
    <property type="entry name" value="Prot_kinase_dom"/>
</dbReference>
<evidence type="ECO:0000256" key="5">
    <source>
        <dbReference type="ARBA" id="ARBA00022729"/>
    </source>
</evidence>
<dbReference type="SUPFAM" id="SSF52058">
    <property type="entry name" value="L domain-like"/>
    <property type="match status" value="1"/>
</dbReference>
<evidence type="ECO:0000256" key="9">
    <source>
        <dbReference type="ARBA" id="ARBA00022989"/>
    </source>
</evidence>
<reference evidence="15 16" key="1">
    <citation type="journal article" date="2019" name="Nat. Plants">
        <title>Stout camphor tree genome fills gaps in understanding of flowering plant genome evolution.</title>
        <authorList>
            <person name="Chaw S.M."/>
            <person name="Liu Y.C."/>
            <person name="Wu Y.W."/>
            <person name="Wang H.Y."/>
            <person name="Lin C.I."/>
            <person name="Wu C.S."/>
            <person name="Ke H.M."/>
            <person name="Chang L.Y."/>
            <person name="Hsu C.Y."/>
            <person name="Yang H.T."/>
            <person name="Sudianto E."/>
            <person name="Hsu M.H."/>
            <person name="Wu K.P."/>
            <person name="Wang L.N."/>
            <person name="Leebens-Mack J.H."/>
            <person name="Tsai I.J."/>
        </authorList>
    </citation>
    <scope>NUCLEOTIDE SEQUENCE [LARGE SCALE GENOMIC DNA]</scope>
    <source>
        <strain evidence="16">cv. Chaw 1501</strain>
        <tissue evidence="15">Young leaves</tissue>
    </source>
</reference>
<keyword evidence="11" id="KW-0675">Receptor</keyword>
<evidence type="ECO:0000256" key="13">
    <source>
        <dbReference type="SAM" id="Phobius"/>
    </source>
</evidence>
<dbReference type="GO" id="GO:0016020">
    <property type="term" value="C:membrane"/>
    <property type="evidence" value="ECO:0007669"/>
    <property type="project" value="UniProtKB-SubCell"/>
</dbReference>
<evidence type="ECO:0000256" key="2">
    <source>
        <dbReference type="ARBA" id="ARBA00022553"/>
    </source>
</evidence>
<dbReference type="PANTHER" id="PTHR48007">
    <property type="entry name" value="LEUCINE-RICH REPEAT RECEPTOR-LIKE PROTEIN KINASE PXC1"/>
    <property type="match status" value="1"/>
</dbReference>
<dbReference type="FunFam" id="3.80.10.10:FF:000101">
    <property type="entry name" value="LRR receptor-like serine/threonine-protein kinase ERECTA"/>
    <property type="match status" value="1"/>
</dbReference>
<dbReference type="InterPro" id="IPR032675">
    <property type="entry name" value="LRR_dom_sf"/>
</dbReference>
<sequence>MVTYLCWVLFLLCNCYFFVGSLNDEGIALLLFKQSIQQDPDGSLSNWDYSDENPCSWSGITCSSAKVISVSIPESGLVGIVPSVLGSLSSLKDIDLRDNRLHGTLPVELFDASSLQSLVLFGNSLSGSVPSEVGKLKDLQTLDLSENLFNGSIPISILQCNRLKILDFGHNNFTGSLPVGFGSSLIMLEKLNLSYNQFSGSIPSDVGHLSGLQETADFSHNDFSGPIPPSLGNLPEKVYIDLTYNNLSGPIPQSDALVNRGPTAFIGNPGLCGPPLRNACSNSSIPATLPYLPVTATYSPPTLDGKNMVRSNKRKSLNRATVIAIVVGDIVGISLIGLVLFYYYSKVVSCKSEAEGGSLERALKGDECLCFRKDGSEAPSEIGERFGFVPLDLQVDFNIDKLLKSSAYVLGKSGIGIVYKVVLEDGVTLAVRRLGDGDLQRFKEFQTEIEVIGKLKHPNIVTLRAYYWSLAEKLLIYDYITNGDLFAAIHGNVGTSTSFSPMPWPVRLKIMKGMARGLVYIHEFSPKKYVHGNLKPNNILLGLDMEPYISDFGLGRLTNMTGVLPSSQSNQMAAEIQPDQPSDVSATLNGNPGSIYQAPEAPKFRKPSQKWDVYSYGVILLEMITGKSPIVLVGVSEMDLVRWVRLSIEEKKPLSDVFDPFLAQEPERKEEMIAVLKIALACVQTNAERRPPMRHVLEALDRLATTT</sequence>
<dbReference type="InterPro" id="IPR046959">
    <property type="entry name" value="PRK1-6/SRF4-like"/>
</dbReference>
<dbReference type="Gene3D" id="1.10.510.10">
    <property type="entry name" value="Transferase(Phosphotransferase) domain 1"/>
    <property type="match status" value="1"/>
</dbReference>
<dbReference type="AlphaFoldDB" id="A0A443N118"/>
<keyword evidence="4 13" id="KW-0812">Transmembrane</keyword>
<keyword evidence="15" id="KW-0418">Kinase</keyword>
<comment type="caution">
    <text evidence="15">The sequence shown here is derived from an EMBL/GenBank/DDBJ whole genome shotgun (WGS) entry which is preliminary data.</text>
</comment>
<dbReference type="Gene3D" id="3.80.10.10">
    <property type="entry name" value="Ribonuclease Inhibitor"/>
    <property type="match status" value="2"/>
</dbReference>
<dbReference type="Pfam" id="PF00560">
    <property type="entry name" value="LRR_1"/>
    <property type="match status" value="5"/>
</dbReference>
<keyword evidence="5" id="KW-0732">Signal</keyword>
<dbReference type="SUPFAM" id="SSF56112">
    <property type="entry name" value="Protein kinase-like (PK-like)"/>
    <property type="match status" value="1"/>
</dbReference>
<dbReference type="Proteomes" id="UP000283530">
    <property type="component" value="Unassembled WGS sequence"/>
</dbReference>
<dbReference type="Pfam" id="PF08263">
    <property type="entry name" value="LRRNT_2"/>
    <property type="match status" value="1"/>
</dbReference>
<keyword evidence="10 13" id="KW-0472">Membrane</keyword>
<dbReference type="CDD" id="cd14066">
    <property type="entry name" value="STKc_IRAK"/>
    <property type="match status" value="1"/>
</dbReference>
<keyword evidence="12" id="KW-0325">Glycoprotein</keyword>
<dbReference type="Pfam" id="PF00069">
    <property type="entry name" value="Pkinase"/>
    <property type="match status" value="1"/>
</dbReference>
<evidence type="ECO:0000313" key="16">
    <source>
        <dbReference type="Proteomes" id="UP000283530"/>
    </source>
</evidence>
<feature type="domain" description="Protein kinase" evidence="14">
    <location>
        <begin position="404"/>
        <end position="703"/>
    </location>
</feature>
<protein>
    <submittedName>
        <fullName evidence="15">Protein kinase domain-containing protein</fullName>
    </submittedName>
</protein>
<accession>A0A443N118</accession>
<keyword evidence="2" id="KW-0597">Phosphoprotein</keyword>
<keyword evidence="15" id="KW-0808">Transferase</keyword>
<dbReference type="STRING" id="337451.A0A443N118"/>
<dbReference type="SMART" id="SM00369">
    <property type="entry name" value="LRR_TYP"/>
    <property type="match status" value="3"/>
</dbReference>
<evidence type="ECO:0000256" key="8">
    <source>
        <dbReference type="ARBA" id="ARBA00022840"/>
    </source>
</evidence>
<dbReference type="PANTHER" id="PTHR48007:SF83">
    <property type="entry name" value="PROTEIN KINASE DOMAIN-CONTAINING PROTEIN"/>
    <property type="match status" value="1"/>
</dbReference>
<dbReference type="FunFam" id="3.80.10.10:FF:000722">
    <property type="entry name" value="Leucine-rich repeat receptor-like protein kinase"/>
    <property type="match status" value="1"/>
</dbReference>
<evidence type="ECO:0000256" key="7">
    <source>
        <dbReference type="ARBA" id="ARBA00022741"/>
    </source>
</evidence>
<dbReference type="OrthoDB" id="4062651at2759"/>
<keyword evidence="16" id="KW-1185">Reference proteome</keyword>
<dbReference type="PROSITE" id="PS50011">
    <property type="entry name" value="PROTEIN_KINASE_DOM"/>
    <property type="match status" value="1"/>
</dbReference>
<dbReference type="GO" id="GO:0004672">
    <property type="term" value="F:protein kinase activity"/>
    <property type="evidence" value="ECO:0007669"/>
    <property type="project" value="InterPro"/>
</dbReference>
<name>A0A443N118_9MAGN</name>
<evidence type="ECO:0000256" key="11">
    <source>
        <dbReference type="ARBA" id="ARBA00023170"/>
    </source>
</evidence>
<keyword evidence="6" id="KW-0677">Repeat</keyword>
<dbReference type="EMBL" id="QPKB01000001">
    <property type="protein sequence ID" value="RWR72225.1"/>
    <property type="molecule type" value="Genomic_DNA"/>
</dbReference>
<evidence type="ECO:0000313" key="15">
    <source>
        <dbReference type="EMBL" id="RWR72225.1"/>
    </source>
</evidence>
<evidence type="ECO:0000256" key="1">
    <source>
        <dbReference type="ARBA" id="ARBA00004479"/>
    </source>
</evidence>
<dbReference type="InterPro" id="IPR001611">
    <property type="entry name" value="Leu-rich_rpt"/>
</dbReference>
<dbReference type="Gene3D" id="3.30.200.20">
    <property type="entry name" value="Phosphorylase Kinase, domain 1"/>
    <property type="match status" value="1"/>
</dbReference>
<keyword evidence="8" id="KW-0067">ATP-binding</keyword>
<evidence type="ECO:0000256" key="12">
    <source>
        <dbReference type="ARBA" id="ARBA00023180"/>
    </source>
</evidence>
<evidence type="ECO:0000256" key="10">
    <source>
        <dbReference type="ARBA" id="ARBA00023136"/>
    </source>
</evidence>
<keyword evidence="9 13" id="KW-1133">Transmembrane helix</keyword>
<keyword evidence="7" id="KW-0547">Nucleotide-binding</keyword>
<organism evidence="15 16">
    <name type="scientific">Cinnamomum micranthum f. kanehirae</name>
    <dbReference type="NCBI Taxonomy" id="337451"/>
    <lineage>
        <taxon>Eukaryota</taxon>
        <taxon>Viridiplantae</taxon>
        <taxon>Streptophyta</taxon>
        <taxon>Embryophyta</taxon>
        <taxon>Tracheophyta</taxon>
        <taxon>Spermatophyta</taxon>
        <taxon>Magnoliopsida</taxon>
        <taxon>Magnoliidae</taxon>
        <taxon>Laurales</taxon>
        <taxon>Lauraceae</taxon>
        <taxon>Cinnamomum</taxon>
    </lineage>
</organism>
<evidence type="ECO:0000256" key="4">
    <source>
        <dbReference type="ARBA" id="ARBA00022692"/>
    </source>
</evidence>
<gene>
    <name evidence="15" type="ORF">CKAN_00043700</name>
</gene>
<dbReference type="GO" id="GO:0005524">
    <property type="term" value="F:ATP binding"/>
    <property type="evidence" value="ECO:0007669"/>
    <property type="project" value="UniProtKB-KW"/>
</dbReference>
<dbReference type="InterPro" id="IPR011009">
    <property type="entry name" value="Kinase-like_dom_sf"/>
</dbReference>
<evidence type="ECO:0000256" key="6">
    <source>
        <dbReference type="ARBA" id="ARBA00022737"/>
    </source>
</evidence>
<evidence type="ECO:0000256" key="3">
    <source>
        <dbReference type="ARBA" id="ARBA00022614"/>
    </source>
</evidence>
<dbReference type="InterPro" id="IPR013210">
    <property type="entry name" value="LRR_N_plant-typ"/>
</dbReference>
<proteinExistence type="predicted"/>
<dbReference type="InterPro" id="IPR003591">
    <property type="entry name" value="Leu-rich_rpt_typical-subtyp"/>
</dbReference>